<protein>
    <submittedName>
        <fullName evidence="3">Uncharacterized protein</fullName>
    </submittedName>
</protein>
<reference evidence="3" key="1">
    <citation type="submission" date="2023-06" db="EMBL/GenBank/DDBJ databases">
        <title>Survivors Of The Sea: Transcriptome response of Skeletonema marinoi to long-term dormancy.</title>
        <authorList>
            <person name="Pinder M.I.M."/>
            <person name="Kourtchenko O."/>
            <person name="Robertson E.K."/>
            <person name="Larsson T."/>
            <person name="Maumus F."/>
            <person name="Osuna-Cruz C.M."/>
            <person name="Vancaester E."/>
            <person name="Stenow R."/>
            <person name="Vandepoele K."/>
            <person name="Ploug H."/>
            <person name="Bruchert V."/>
            <person name="Godhe A."/>
            <person name="Topel M."/>
        </authorList>
    </citation>
    <scope>NUCLEOTIDE SEQUENCE</scope>
    <source>
        <strain evidence="3">R05AC</strain>
    </source>
</reference>
<feature type="compositionally biased region" description="Acidic residues" evidence="1">
    <location>
        <begin position="291"/>
        <end position="307"/>
    </location>
</feature>
<evidence type="ECO:0000256" key="1">
    <source>
        <dbReference type="SAM" id="MobiDB-lite"/>
    </source>
</evidence>
<comment type="caution">
    <text evidence="3">The sequence shown here is derived from an EMBL/GenBank/DDBJ whole genome shotgun (WGS) entry which is preliminary data.</text>
</comment>
<sequence length="367" mass="40676">MVVGSSNPPLQVVLGSRASSDSSATQCAAESSAIRSNSTAYILGTSASRLGSGLKLKIDGRVPMEDRKAPLSQFRLKSLLLSTFRVVAINISSTLSTYFSDQLTSEQDNEKLVDDGEITPYEADEMNEEWESREWQKRMDILPKKIGYALLRFHACTALMRFYELIIGRYILCVDGNARLESGSIPGRDNSTYEHSVDVMDKLTRDPFQASLRTSQILHNQEHSPGKVLSSDGKETSTSSELYKQMYTTCFWANIIPFLAELTVQHGVLLYGYGVYYMEKKRRRKEREMSSSDDDEQCKDEQDETEPVDETAYALSILFRSSHLTFSRGVSLIAASVGGAVGSVIYPGWGAIFGIQIGDTSVGALLD</sequence>
<evidence type="ECO:0000256" key="2">
    <source>
        <dbReference type="SAM" id="Phobius"/>
    </source>
</evidence>
<keyword evidence="4" id="KW-1185">Reference proteome</keyword>
<proteinExistence type="predicted"/>
<keyword evidence="2" id="KW-1133">Transmembrane helix</keyword>
<dbReference type="EMBL" id="JATAAI010000004">
    <property type="protein sequence ID" value="KAK1746657.1"/>
    <property type="molecule type" value="Genomic_DNA"/>
</dbReference>
<dbReference type="AlphaFoldDB" id="A0AAD8YIE6"/>
<keyword evidence="2" id="KW-0812">Transmembrane</keyword>
<dbReference type="Proteomes" id="UP001224775">
    <property type="component" value="Unassembled WGS sequence"/>
</dbReference>
<gene>
    <name evidence="3" type="ORF">QTG54_003264</name>
</gene>
<organism evidence="3 4">
    <name type="scientific">Skeletonema marinoi</name>
    <dbReference type="NCBI Taxonomy" id="267567"/>
    <lineage>
        <taxon>Eukaryota</taxon>
        <taxon>Sar</taxon>
        <taxon>Stramenopiles</taxon>
        <taxon>Ochrophyta</taxon>
        <taxon>Bacillariophyta</taxon>
        <taxon>Coscinodiscophyceae</taxon>
        <taxon>Thalassiosirophycidae</taxon>
        <taxon>Thalassiosirales</taxon>
        <taxon>Skeletonemataceae</taxon>
        <taxon>Skeletonema</taxon>
        <taxon>Skeletonema marinoi-dohrnii complex</taxon>
    </lineage>
</organism>
<feature type="region of interest" description="Disordered" evidence="1">
    <location>
        <begin position="284"/>
        <end position="307"/>
    </location>
</feature>
<name>A0AAD8YIE6_9STRA</name>
<evidence type="ECO:0000313" key="3">
    <source>
        <dbReference type="EMBL" id="KAK1746657.1"/>
    </source>
</evidence>
<feature type="transmembrane region" description="Helical" evidence="2">
    <location>
        <begin position="251"/>
        <end position="277"/>
    </location>
</feature>
<accession>A0AAD8YIE6</accession>
<keyword evidence="2" id="KW-0472">Membrane</keyword>
<evidence type="ECO:0000313" key="4">
    <source>
        <dbReference type="Proteomes" id="UP001224775"/>
    </source>
</evidence>